<feature type="compositionally biased region" description="Polar residues" evidence="1">
    <location>
        <begin position="1"/>
        <end position="10"/>
    </location>
</feature>
<sequence>PLPPGQTKSRQQSKAKKTSRRSRQGSKMLEDPTSGDEAGRLSKDSSSSRGRASSKEAPTSRKGTRRRAHVMPAMSQQDLAEKFQDAGPVDDSSDSSDSDDEVDKVDLELGEELNMRPGLMPGGMVKPVRPLQKRGPHMMP</sequence>
<accession>A0A813KYM7</accession>
<feature type="region of interest" description="Disordered" evidence="1">
    <location>
        <begin position="1"/>
        <end position="140"/>
    </location>
</feature>
<dbReference type="Proteomes" id="UP000626109">
    <property type="component" value="Unassembled WGS sequence"/>
</dbReference>
<evidence type="ECO:0000313" key="3">
    <source>
        <dbReference type="Proteomes" id="UP000626109"/>
    </source>
</evidence>
<protein>
    <submittedName>
        <fullName evidence="2">Uncharacterized protein</fullName>
    </submittedName>
</protein>
<feature type="compositionally biased region" description="Acidic residues" evidence="1">
    <location>
        <begin position="91"/>
        <end position="111"/>
    </location>
</feature>
<organism evidence="2 3">
    <name type="scientific">Polarella glacialis</name>
    <name type="common">Dinoflagellate</name>
    <dbReference type="NCBI Taxonomy" id="89957"/>
    <lineage>
        <taxon>Eukaryota</taxon>
        <taxon>Sar</taxon>
        <taxon>Alveolata</taxon>
        <taxon>Dinophyceae</taxon>
        <taxon>Suessiales</taxon>
        <taxon>Suessiaceae</taxon>
        <taxon>Polarella</taxon>
    </lineage>
</organism>
<name>A0A813KYM7_POLGL</name>
<feature type="compositionally biased region" description="Basic residues" evidence="1">
    <location>
        <begin position="131"/>
        <end position="140"/>
    </location>
</feature>
<proteinExistence type="predicted"/>
<dbReference type="AlphaFoldDB" id="A0A813KYM7"/>
<feature type="non-terminal residue" evidence="2">
    <location>
        <position position="1"/>
    </location>
</feature>
<evidence type="ECO:0000313" key="2">
    <source>
        <dbReference type="EMBL" id="CAE8715762.1"/>
    </source>
</evidence>
<evidence type="ECO:0000256" key="1">
    <source>
        <dbReference type="SAM" id="MobiDB-lite"/>
    </source>
</evidence>
<reference evidence="2" key="1">
    <citation type="submission" date="2021-02" db="EMBL/GenBank/DDBJ databases">
        <authorList>
            <person name="Dougan E. K."/>
            <person name="Rhodes N."/>
            <person name="Thang M."/>
            <person name="Chan C."/>
        </authorList>
    </citation>
    <scope>NUCLEOTIDE SEQUENCE</scope>
</reference>
<comment type="caution">
    <text evidence="2">The sequence shown here is derived from an EMBL/GenBank/DDBJ whole genome shotgun (WGS) entry which is preliminary data.</text>
</comment>
<dbReference type="EMBL" id="CAJNNW010032859">
    <property type="protein sequence ID" value="CAE8715762.1"/>
    <property type="molecule type" value="Genomic_DNA"/>
</dbReference>
<gene>
    <name evidence="2" type="ORF">PGLA2088_LOCUS38749</name>
</gene>
<feature type="compositionally biased region" description="Basic residues" evidence="1">
    <location>
        <begin position="11"/>
        <end position="24"/>
    </location>
</feature>